<name>A0A392PKJ7_9FABA</name>
<comment type="caution">
    <text evidence="1">The sequence shown here is derived from an EMBL/GenBank/DDBJ whole genome shotgun (WGS) entry which is preliminary data.</text>
</comment>
<dbReference type="GO" id="GO:0005840">
    <property type="term" value="C:ribosome"/>
    <property type="evidence" value="ECO:0007669"/>
    <property type="project" value="UniProtKB-KW"/>
</dbReference>
<proteinExistence type="predicted"/>
<dbReference type="Proteomes" id="UP000265520">
    <property type="component" value="Unassembled WGS sequence"/>
</dbReference>
<keyword evidence="2" id="KW-1185">Reference proteome</keyword>
<organism evidence="1 2">
    <name type="scientific">Trifolium medium</name>
    <dbReference type="NCBI Taxonomy" id="97028"/>
    <lineage>
        <taxon>Eukaryota</taxon>
        <taxon>Viridiplantae</taxon>
        <taxon>Streptophyta</taxon>
        <taxon>Embryophyta</taxon>
        <taxon>Tracheophyta</taxon>
        <taxon>Spermatophyta</taxon>
        <taxon>Magnoliopsida</taxon>
        <taxon>eudicotyledons</taxon>
        <taxon>Gunneridae</taxon>
        <taxon>Pentapetalae</taxon>
        <taxon>rosids</taxon>
        <taxon>fabids</taxon>
        <taxon>Fabales</taxon>
        <taxon>Fabaceae</taxon>
        <taxon>Papilionoideae</taxon>
        <taxon>50 kb inversion clade</taxon>
        <taxon>NPAAA clade</taxon>
        <taxon>Hologalegina</taxon>
        <taxon>IRL clade</taxon>
        <taxon>Trifolieae</taxon>
        <taxon>Trifolium</taxon>
    </lineage>
</organism>
<evidence type="ECO:0000313" key="1">
    <source>
        <dbReference type="EMBL" id="MCI11425.1"/>
    </source>
</evidence>
<keyword evidence="1" id="KW-0689">Ribosomal protein</keyword>
<dbReference type="EMBL" id="LXQA010080117">
    <property type="protein sequence ID" value="MCI11425.1"/>
    <property type="molecule type" value="Genomic_DNA"/>
</dbReference>
<keyword evidence="1" id="KW-0687">Ribonucleoprotein</keyword>
<dbReference type="AlphaFoldDB" id="A0A392PKJ7"/>
<accession>A0A392PKJ7</accession>
<feature type="non-terminal residue" evidence="1">
    <location>
        <position position="54"/>
    </location>
</feature>
<reference evidence="1 2" key="1">
    <citation type="journal article" date="2018" name="Front. Plant Sci.">
        <title>Red Clover (Trifolium pratense) and Zigzag Clover (T. medium) - A Picture of Genomic Similarities and Differences.</title>
        <authorList>
            <person name="Dluhosova J."/>
            <person name="Istvanek J."/>
            <person name="Nedelnik J."/>
            <person name="Repkova J."/>
        </authorList>
    </citation>
    <scope>NUCLEOTIDE SEQUENCE [LARGE SCALE GENOMIC DNA]</scope>
    <source>
        <strain evidence="2">cv. 10/8</strain>
        <tissue evidence="1">Leaf</tissue>
    </source>
</reference>
<sequence>MVQTLAMPVAPSLSIISNPQFSNRVSFPILNTPKPKVQRLNIVCVRVGGVEIPN</sequence>
<protein>
    <submittedName>
        <fullName evidence="1">30S ribosomal protein S13 chloroplastic-like</fullName>
    </submittedName>
</protein>
<evidence type="ECO:0000313" key="2">
    <source>
        <dbReference type="Proteomes" id="UP000265520"/>
    </source>
</evidence>